<sequence length="268" mass="31690">MRFVPVLFFFVVLFNSCSINNFSIDNDLKQYFDKYKATGSFALFDNAQAQFTIFDSANFRKRYTPASTFKIVNSLIGLETGKIFDEKMVIKWDGVERERTELNKDMTMEEAFKVSSVPYYQEVARRIGKDTMQFWIDTLQYGNKNIGSAVDSFWLNNTIKISPDEQLGLVKRLYFEQLPFQKRTQQIVRKVMMQEDNSLYKLAYKTGWGFDEKGENIGWIVGWIEENRHPYFFVLLVQSPEKNYNMRNNRLALLKDILKHYDFMQGKK</sequence>
<evidence type="ECO:0000256" key="7">
    <source>
        <dbReference type="PIRSR" id="PIRSR602137-50"/>
    </source>
</evidence>
<evidence type="ECO:0000313" key="11">
    <source>
        <dbReference type="Proteomes" id="UP000515344"/>
    </source>
</evidence>
<dbReference type="InterPro" id="IPR001460">
    <property type="entry name" value="PCN-bd_Tpept"/>
</dbReference>
<protein>
    <recommendedName>
        <fullName evidence="3 8">Beta-lactamase</fullName>
        <ecNumber evidence="3 8">3.5.2.6</ecNumber>
    </recommendedName>
</protein>
<dbReference type="RefSeq" id="WP_182802154.1">
    <property type="nucleotide sequence ID" value="NZ_CP060007.1"/>
</dbReference>
<comment type="similarity">
    <text evidence="2 8">Belongs to the class-D beta-lactamase family.</text>
</comment>
<dbReference type="PANTHER" id="PTHR30627">
    <property type="entry name" value="PEPTIDOGLYCAN D,D-TRANSPEPTIDASE"/>
    <property type="match status" value="1"/>
</dbReference>
<dbReference type="EC" id="3.5.2.6" evidence="3 8"/>
<evidence type="ECO:0000256" key="4">
    <source>
        <dbReference type="ARBA" id="ARBA00022729"/>
    </source>
</evidence>
<dbReference type="Proteomes" id="UP000515344">
    <property type="component" value="Chromosome"/>
</dbReference>
<comment type="catalytic activity">
    <reaction evidence="1 8">
        <text>a beta-lactam + H2O = a substituted beta-amino acid</text>
        <dbReference type="Rhea" id="RHEA:20401"/>
        <dbReference type="ChEBI" id="CHEBI:15377"/>
        <dbReference type="ChEBI" id="CHEBI:35627"/>
        <dbReference type="ChEBI" id="CHEBI:140347"/>
        <dbReference type="EC" id="3.5.2.6"/>
    </reaction>
</comment>
<evidence type="ECO:0000256" key="8">
    <source>
        <dbReference type="RuleBase" id="RU361140"/>
    </source>
</evidence>
<evidence type="ECO:0000256" key="1">
    <source>
        <dbReference type="ARBA" id="ARBA00001526"/>
    </source>
</evidence>
<dbReference type="KEGG" id="lacs:H4075_17720"/>
<feature type="active site" description="Acyl-ester intermediate" evidence="7">
    <location>
        <position position="67"/>
    </location>
</feature>
<reference evidence="11" key="1">
    <citation type="submission" date="2020-08" db="EMBL/GenBank/DDBJ databases">
        <title>Lacibacter sp. S13-6-6 genome sequencing.</title>
        <authorList>
            <person name="Jin L."/>
        </authorList>
    </citation>
    <scope>NUCLEOTIDE SEQUENCE [LARGE SCALE GENOMIC DNA]</scope>
    <source>
        <strain evidence="11">S13-6-6</strain>
    </source>
</reference>
<evidence type="ECO:0000256" key="6">
    <source>
        <dbReference type="ARBA" id="ARBA00023251"/>
    </source>
</evidence>
<dbReference type="InterPro" id="IPR012338">
    <property type="entry name" value="Beta-lactam/transpept-like"/>
</dbReference>
<keyword evidence="6 8" id="KW-0046">Antibiotic resistance</keyword>
<keyword evidence="4" id="KW-0732">Signal</keyword>
<dbReference type="Gene3D" id="3.40.710.10">
    <property type="entry name" value="DD-peptidase/beta-lactamase superfamily"/>
    <property type="match status" value="1"/>
</dbReference>
<dbReference type="GO" id="GO:0071555">
    <property type="term" value="P:cell wall organization"/>
    <property type="evidence" value="ECO:0007669"/>
    <property type="project" value="TreeGrafter"/>
</dbReference>
<dbReference type="GO" id="GO:0017001">
    <property type="term" value="P:antibiotic catabolic process"/>
    <property type="evidence" value="ECO:0007669"/>
    <property type="project" value="InterPro"/>
</dbReference>
<dbReference type="InterPro" id="IPR002137">
    <property type="entry name" value="Beta-lactam_class-D_AS"/>
</dbReference>
<organism evidence="10 11">
    <name type="scientific">Lacibacter sediminis</name>
    <dbReference type="NCBI Taxonomy" id="2760713"/>
    <lineage>
        <taxon>Bacteria</taxon>
        <taxon>Pseudomonadati</taxon>
        <taxon>Bacteroidota</taxon>
        <taxon>Chitinophagia</taxon>
        <taxon>Chitinophagales</taxon>
        <taxon>Chitinophagaceae</taxon>
        <taxon>Lacibacter</taxon>
    </lineage>
</organism>
<dbReference type="GO" id="GO:0008800">
    <property type="term" value="F:beta-lactamase activity"/>
    <property type="evidence" value="ECO:0007669"/>
    <property type="project" value="UniProtKB-UniRule"/>
</dbReference>
<evidence type="ECO:0000256" key="2">
    <source>
        <dbReference type="ARBA" id="ARBA00007898"/>
    </source>
</evidence>
<dbReference type="GO" id="GO:0005886">
    <property type="term" value="C:plasma membrane"/>
    <property type="evidence" value="ECO:0007669"/>
    <property type="project" value="TreeGrafter"/>
</dbReference>
<keyword evidence="5 8" id="KW-0378">Hydrolase</keyword>
<dbReference type="Pfam" id="PF00905">
    <property type="entry name" value="Transpeptidase"/>
    <property type="match status" value="1"/>
</dbReference>
<dbReference type="PROSITE" id="PS00337">
    <property type="entry name" value="BETA_LACTAMASE_D"/>
    <property type="match status" value="1"/>
</dbReference>
<name>A0A7G5XEI9_9BACT</name>
<dbReference type="SUPFAM" id="SSF56601">
    <property type="entry name" value="beta-lactamase/transpeptidase-like"/>
    <property type="match status" value="1"/>
</dbReference>
<evidence type="ECO:0000313" key="10">
    <source>
        <dbReference type="EMBL" id="QNA43892.1"/>
    </source>
</evidence>
<accession>A0A7G5XEI9</accession>
<dbReference type="GO" id="GO:0046677">
    <property type="term" value="P:response to antibiotic"/>
    <property type="evidence" value="ECO:0007669"/>
    <property type="project" value="UniProtKB-UniRule"/>
</dbReference>
<feature type="domain" description="Penicillin-binding protein transpeptidase" evidence="9">
    <location>
        <begin position="54"/>
        <end position="258"/>
    </location>
</feature>
<evidence type="ECO:0000259" key="9">
    <source>
        <dbReference type="Pfam" id="PF00905"/>
    </source>
</evidence>
<keyword evidence="11" id="KW-1185">Reference proteome</keyword>
<dbReference type="PANTHER" id="PTHR30627:SF6">
    <property type="entry name" value="BETA-LACTAMASE YBXI-RELATED"/>
    <property type="match status" value="1"/>
</dbReference>
<evidence type="ECO:0000256" key="5">
    <source>
        <dbReference type="ARBA" id="ARBA00022801"/>
    </source>
</evidence>
<dbReference type="EMBL" id="CP060007">
    <property type="protein sequence ID" value="QNA43892.1"/>
    <property type="molecule type" value="Genomic_DNA"/>
</dbReference>
<dbReference type="GO" id="GO:0008658">
    <property type="term" value="F:penicillin binding"/>
    <property type="evidence" value="ECO:0007669"/>
    <property type="project" value="InterPro"/>
</dbReference>
<gene>
    <name evidence="10" type="ORF">H4075_17720</name>
</gene>
<proteinExistence type="inferred from homology"/>
<dbReference type="AlphaFoldDB" id="A0A7G5XEI9"/>
<evidence type="ECO:0000256" key="3">
    <source>
        <dbReference type="ARBA" id="ARBA00012865"/>
    </source>
</evidence>
<feature type="modified residue" description="N6-carboxylysine" evidence="7">
    <location>
        <position position="70"/>
    </location>
</feature>
<dbReference type="InterPro" id="IPR050515">
    <property type="entry name" value="Beta-lactam/transpept"/>
</dbReference>